<evidence type="ECO:0000313" key="1">
    <source>
        <dbReference type="EMBL" id="OGF54954.1"/>
    </source>
</evidence>
<dbReference type="Proteomes" id="UP000179157">
    <property type="component" value="Unassembled WGS sequence"/>
</dbReference>
<dbReference type="STRING" id="1817864.A2Z21_02855"/>
<evidence type="ECO:0000313" key="2">
    <source>
        <dbReference type="Proteomes" id="UP000179157"/>
    </source>
</evidence>
<dbReference type="AlphaFoldDB" id="A0A1F5UUW1"/>
<accession>A0A1F5UUW1</accession>
<dbReference type="Pfam" id="PF19891">
    <property type="entry name" value="DUF6364"/>
    <property type="match status" value="1"/>
</dbReference>
<gene>
    <name evidence="1" type="ORF">A2Z21_02855</name>
</gene>
<dbReference type="InterPro" id="IPR045944">
    <property type="entry name" value="DUF6364"/>
</dbReference>
<dbReference type="SUPFAM" id="SSF47598">
    <property type="entry name" value="Ribbon-helix-helix"/>
    <property type="match status" value="1"/>
</dbReference>
<sequence>MKARVTLTLDPECVEFLDEMAHYHKMSRSAVLEALLKEYERHCEEEDLAQHAQEFFSETETREETAERRAWEKLSLEVLSRGAEAD</sequence>
<reference evidence="1 2" key="1">
    <citation type="journal article" date="2016" name="Nat. Commun.">
        <title>Thousands of microbial genomes shed light on interconnected biogeochemical processes in an aquifer system.</title>
        <authorList>
            <person name="Anantharaman K."/>
            <person name="Brown C.T."/>
            <person name="Hug L.A."/>
            <person name="Sharon I."/>
            <person name="Castelle C.J."/>
            <person name="Probst A.J."/>
            <person name="Thomas B.C."/>
            <person name="Singh A."/>
            <person name="Wilkins M.J."/>
            <person name="Karaoz U."/>
            <person name="Brodie E.L."/>
            <person name="Williams K.H."/>
            <person name="Hubbard S.S."/>
            <person name="Banfield J.F."/>
        </authorList>
    </citation>
    <scope>NUCLEOTIDE SEQUENCE [LARGE SCALE GENOMIC DNA]</scope>
    <source>
        <strain evidence="2">RBG_16_55_9</strain>
    </source>
</reference>
<comment type="caution">
    <text evidence="1">The sequence shown here is derived from an EMBL/GenBank/DDBJ whole genome shotgun (WGS) entry which is preliminary data.</text>
</comment>
<dbReference type="InterPro" id="IPR013321">
    <property type="entry name" value="Arc_rbn_hlx_hlx"/>
</dbReference>
<organism evidence="1 2">
    <name type="scientific">Fraserbacteria sp. (strain RBG_16_55_9)</name>
    <dbReference type="NCBI Taxonomy" id="1817864"/>
    <lineage>
        <taxon>Bacteria</taxon>
        <taxon>Candidatus Fraseribacteriota</taxon>
    </lineage>
</organism>
<protein>
    <submittedName>
        <fullName evidence="1">Uncharacterized protein</fullName>
    </submittedName>
</protein>
<name>A0A1F5UUW1_FRAXR</name>
<dbReference type="EMBL" id="MFGX01000067">
    <property type="protein sequence ID" value="OGF54954.1"/>
    <property type="molecule type" value="Genomic_DNA"/>
</dbReference>
<proteinExistence type="predicted"/>
<dbReference type="InterPro" id="IPR010985">
    <property type="entry name" value="Ribbon_hlx_hlx"/>
</dbReference>
<dbReference type="GO" id="GO:0006355">
    <property type="term" value="P:regulation of DNA-templated transcription"/>
    <property type="evidence" value="ECO:0007669"/>
    <property type="project" value="InterPro"/>
</dbReference>
<dbReference type="Gene3D" id="1.10.1220.10">
    <property type="entry name" value="Met repressor-like"/>
    <property type="match status" value="1"/>
</dbReference>